<feature type="compositionally biased region" description="Basic and acidic residues" evidence="1">
    <location>
        <begin position="172"/>
        <end position="181"/>
    </location>
</feature>
<feature type="transmembrane region" description="Helical" evidence="2">
    <location>
        <begin position="137"/>
        <end position="154"/>
    </location>
</feature>
<keyword evidence="2" id="KW-0812">Transmembrane</keyword>
<organism evidence="3 4">
    <name type="scientific">Nocardia africana</name>
    <dbReference type="NCBI Taxonomy" id="134964"/>
    <lineage>
        <taxon>Bacteria</taxon>
        <taxon>Bacillati</taxon>
        <taxon>Actinomycetota</taxon>
        <taxon>Actinomycetes</taxon>
        <taxon>Mycobacteriales</taxon>
        <taxon>Nocardiaceae</taxon>
        <taxon>Nocardia</taxon>
    </lineage>
</organism>
<dbReference type="RefSeq" id="WP_387251242.1">
    <property type="nucleotide sequence ID" value="NZ_JBIALX010000005.1"/>
</dbReference>
<feature type="region of interest" description="Disordered" evidence="1">
    <location>
        <begin position="162"/>
        <end position="181"/>
    </location>
</feature>
<dbReference type="Proteomes" id="UP001601521">
    <property type="component" value="Unassembled WGS sequence"/>
</dbReference>
<protein>
    <submittedName>
        <fullName evidence="3">Uncharacterized protein</fullName>
    </submittedName>
</protein>
<evidence type="ECO:0000256" key="1">
    <source>
        <dbReference type="SAM" id="MobiDB-lite"/>
    </source>
</evidence>
<feature type="transmembrane region" description="Helical" evidence="2">
    <location>
        <begin position="16"/>
        <end position="38"/>
    </location>
</feature>
<name>A0ABW6NI62_9NOCA</name>
<reference evidence="3 4" key="1">
    <citation type="submission" date="2024-10" db="EMBL/GenBank/DDBJ databases">
        <title>The Natural Products Discovery Center: Release of the First 8490 Sequenced Strains for Exploring Actinobacteria Biosynthetic Diversity.</title>
        <authorList>
            <person name="Kalkreuter E."/>
            <person name="Kautsar S.A."/>
            <person name="Yang D."/>
            <person name="Bader C.D."/>
            <person name="Teijaro C.N."/>
            <person name="Fluegel L."/>
            <person name="Davis C.M."/>
            <person name="Simpson J.R."/>
            <person name="Lauterbach L."/>
            <person name="Steele A.D."/>
            <person name="Gui C."/>
            <person name="Meng S."/>
            <person name="Li G."/>
            <person name="Viehrig K."/>
            <person name="Ye F."/>
            <person name="Su P."/>
            <person name="Kiefer A.F."/>
            <person name="Nichols A."/>
            <person name="Cepeda A.J."/>
            <person name="Yan W."/>
            <person name="Fan B."/>
            <person name="Jiang Y."/>
            <person name="Adhikari A."/>
            <person name="Zheng C.-J."/>
            <person name="Schuster L."/>
            <person name="Cowan T.M."/>
            <person name="Smanski M.J."/>
            <person name="Chevrette M.G."/>
            <person name="De Carvalho L.P.S."/>
            <person name="Shen B."/>
        </authorList>
    </citation>
    <scope>NUCLEOTIDE SEQUENCE [LARGE SCALE GENOMIC DNA]</scope>
    <source>
        <strain evidence="3 4">NPDC004550</strain>
    </source>
</reference>
<keyword evidence="2" id="KW-1133">Transmembrane helix</keyword>
<accession>A0ABW6NI62</accession>
<feature type="transmembrane region" description="Helical" evidence="2">
    <location>
        <begin position="103"/>
        <end position="125"/>
    </location>
</feature>
<proteinExistence type="predicted"/>
<evidence type="ECO:0000256" key="2">
    <source>
        <dbReference type="SAM" id="Phobius"/>
    </source>
</evidence>
<keyword evidence="4" id="KW-1185">Reference proteome</keyword>
<feature type="compositionally biased region" description="Polar residues" evidence="1">
    <location>
        <begin position="162"/>
        <end position="171"/>
    </location>
</feature>
<sequence>MHGWDVLAAESGGSSAALTIAVGLAAPVATIIGALIAASASRANTEKSLGDQLTILAGLIEKLNALPESASGRAVLERAVHDLRTAIDRRKDLLARREQFWELVRTAAFVEAVATPVVLALYARTGGVETALHDPHFWWWTIGSAPGMILFFVLTEPKKYNPFQTSPTTSSADDKKPDTKP</sequence>
<evidence type="ECO:0000313" key="3">
    <source>
        <dbReference type="EMBL" id="MFF0454367.1"/>
    </source>
</evidence>
<evidence type="ECO:0000313" key="4">
    <source>
        <dbReference type="Proteomes" id="UP001601521"/>
    </source>
</evidence>
<dbReference type="EMBL" id="JBIALX010000005">
    <property type="protein sequence ID" value="MFF0454367.1"/>
    <property type="molecule type" value="Genomic_DNA"/>
</dbReference>
<comment type="caution">
    <text evidence="3">The sequence shown here is derived from an EMBL/GenBank/DDBJ whole genome shotgun (WGS) entry which is preliminary data.</text>
</comment>
<gene>
    <name evidence="3" type="ORF">ACFYTH_13455</name>
</gene>
<keyword evidence="2" id="KW-0472">Membrane</keyword>